<feature type="transmembrane region" description="Helical" evidence="5">
    <location>
        <begin position="30"/>
        <end position="48"/>
    </location>
</feature>
<dbReference type="RefSeq" id="WP_343063232.1">
    <property type="nucleotide sequence ID" value="NZ_JACHFM010000002.1"/>
</dbReference>
<dbReference type="SUPFAM" id="SSF47384">
    <property type="entry name" value="Homodimeric domain of signal transducing histidine kinase"/>
    <property type="match status" value="1"/>
</dbReference>
<comment type="caution">
    <text evidence="8">The sequence shown here is derived from an EMBL/GenBank/DDBJ whole genome shotgun (WGS) entry which is preliminary data.</text>
</comment>
<dbReference type="SMART" id="SM00388">
    <property type="entry name" value="HisKA"/>
    <property type="match status" value="1"/>
</dbReference>
<keyword evidence="9" id="KW-1185">Reference proteome</keyword>
<evidence type="ECO:0000256" key="3">
    <source>
        <dbReference type="ARBA" id="ARBA00022553"/>
    </source>
</evidence>
<dbReference type="AlphaFoldDB" id="A0A840SQP6"/>
<name>A0A840SQP6_9RHOB</name>
<dbReference type="InterPro" id="IPR004358">
    <property type="entry name" value="Sig_transdc_His_kin-like_C"/>
</dbReference>
<dbReference type="EC" id="2.7.13.3" evidence="2"/>
<keyword evidence="8" id="KW-0418">Kinase</keyword>
<dbReference type="InterPro" id="IPR003661">
    <property type="entry name" value="HisK_dim/P_dom"/>
</dbReference>
<evidence type="ECO:0000256" key="4">
    <source>
        <dbReference type="PROSITE-ProRule" id="PRU00169"/>
    </source>
</evidence>
<reference evidence="8 9" key="1">
    <citation type="submission" date="2020-08" db="EMBL/GenBank/DDBJ databases">
        <title>Genomic Encyclopedia of Type Strains, Phase IV (KMG-IV): sequencing the most valuable type-strain genomes for metagenomic binning, comparative biology and taxonomic classification.</title>
        <authorList>
            <person name="Goeker M."/>
        </authorList>
    </citation>
    <scope>NUCLEOTIDE SEQUENCE [LARGE SCALE GENOMIC DNA]</scope>
    <source>
        <strain evidence="8 9">DSM 101730</strain>
    </source>
</reference>
<dbReference type="PROSITE" id="PS50109">
    <property type="entry name" value="HIS_KIN"/>
    <property type="match status" value="1"/>
</dbReference>
<dbReference type="InterPro" id="IPR011006">
    <property type="entry name" value="CheY-like_superfamily"/>
</dbReference>
<dbReference type="InterPro" id="IPR000014">
    <property type="entry name" value="PAS"/>
</dbReference>
<dbReference type="Pfam" id="PF13188">
    <property type="entry name" value="PAS_8"/>
    <property type="match status" value="1"/>
</dbReference>
<dbReference type="SMART" id="SM00448">
    <property type="entry name" value="REC"/>
    <property type="match status" value="1"/>
</dbReference>
<dbReference type="SUPFAM" id="SSF55785">
    <property type="entry name" value="PYP-like sensor domain (PAS domain)"/>
    <property type="match status" value="1"/>
</dbReference>
<dbReference type="Gene3D" id="3.30.565.10">
    <property type="entry name" value="Histidine kinase-like ATPase, C-terminal domain"/>
    <property type="match status" value="1"/>
</dbReference>
<feature type="modified residue" description="4-aspartylphosphate" evidence="4">
    <location>
        <position position="668"/>
    </location>
</feature>
<dbReference type="FunFam" id="1.10.287.130:FF:000037">
    <property type="entry name" value="Hybrid sensor histidine kinase/response regulator"/>
    <property type="match status" value="1"/>
</dbReference>
<keyword evidence="5" id="KW-0472">Membrane</keyword>
<dbReference type="SUPFAM" id="SSF52172">
    <property type="entry name" value="CheY-like"/>
    <property type="match status" value="1"/>
</dbReference>
<evidence type="ECO:0000256" key="2">
    <source>
        <dbReference type="ARBA" id="ARBA00012438"/>
    </source>
</evidence>
<evidence type="ECO:0000259" key="6">
    <source>
        <dbReference type="PROSITE" id="PS50109"/>
    </source>
</evidence>
<keyword evidence="5" id="KW-0812">Transmembrane</keyword>
<dbReference type="Gene3D" id="3.40.50.2300">
    <property type="match status" value="1"/>
</dbReference>
<keyword evidence="5" id="KW-1133">Transmembrane helix</keyword>
<dbReference type="SUPFAM" id="SSF55874">
    <property type="entry name" value="ATPase domain of HSP90 chaperone/DNA topoisomerase II/histidine kinase"/>
    <property type="match status" value="1"/>
</dbReference>
<dbReference type="CDD" id="cd00082">
    <property type="entry name" value="HisKA"/>
    <property type="match status" value="1"/>
</dbReference>
<feature type="domain" description="Response regulatory" evidence="7">
    <location>
        <begin position="617"/>
        <end position="733"/>
    </location>
</feature>
<dbReference type="PANTHER" id="PTHR43065:SF42">
    <property type="entry name" value="TWO-COMPONENT SENSOR PPRA"/>
    <property type="match status" value="1"/>
</dbReference>
<gene>
    <name evidence="8" type="ORF">HNP73_001609</name>
</gene>
<accession>A0A840SQP6</accession>
<evidence type="ECO:0000256" key="1">
    <source>
        <dbReference type="ARBA" id="ARBA00000085"/>
    </source>
</evidence>
<protein>
    <recommendedName>
        <fullName evidence="2">histidine kinase</fullName>
        <ecNumber evidence="2">2.7.13.3</ecNumber>
    </recommendedName>
</protein>
<evidence type="ECO:0000256" key="5">
    <source>
        <dbReference type="SAM" id="Phobius"/>
    </source>
</evidence>
<dbReference type="Pfam" id="PF00072">
    <property type="entry name" value="Response_reg"/>
    <property type="match status" value="1"/>
</dbReference>
<dbReference type="Pfam" id="PF00512">
    <property type="entry name" value="HisKA"/>
    <property type="match status" value="1"/>
</dbReference>
<dbReference type="SMART" id="SM00387">
    <property type="entry name" value="HATPase_c"/>
    <property type="match status" value="1"/>
</dbReference>
<keyword evidence="3 4" id="KW-0597">Phosphoprotein</keyword>
<proteinExistence type="predicted"/>
<organism evidence="8 9">
    <name type="scientific">Amaricoccus macauensis</name>
    <dbReference type="NCBI Taxonomy" id="57001"/>
    <lineage>
        <taxon>Bacteria</taxon>
        <taxon>Pseudomonadati</taxon>
        <taxon>Pseudomonadota</taxon>
        <taxon>Alphaproteobacteria</taxon>
        <taxon>Rhodobacterales</taxon>
        <taxon>Paracoccaceae</taxon>
        <taxon>Amaricoccus</taxon>
    </lineage>
</organism>
<dbReference type="InterPro" id="IPR001789">
    <property type="entry name" value="Sig_transdc_resp-reg_receiver"/>
</dbReference>
<feature type="domain" description="Histidine kinase" evidence="6">
    <location>
        <begin position="371"/>
        <end position="594"/>
    </location>
</feature>
<dbReference type="PROSITE" id="PS50110">
    <property type="entry name" value="RESPONSE_REGULATORY"/>
    <property type="match status" value="1"/>
</dbReference>
<keyword evidence="8" id="KW-0808">Transferase</keyword>
<dbReference type="InterPro" id="IPR036097">
    <property type="entry name" value="HisK_dim/P_sf"/>
</dbReference>
<evidence type="ECO:0000259" key="7">
    <source>
        <dbReference type="PROSITE" id="PS50110"/>
    </source>
</evidence>
<dbReference type="InterPro" id="IPR036890">
    <property type="entry name" value="HATPase_C_sf"/>
</dbReference>
<dbReference type="InterPro" id="IPR003594">
    <property type="entry name" value="HATPase_dom"/>
</dbReference>
<dbReference type="PRINTS" id="PR00344">
    <property type="entry name" value="BCTRLSENSOR"/>
</dbReference>
<evidence type="ECO:0000313" key="9">
    <source>
        <dbReference type="Proteomes" id="UP000549457"/>
    </source>
</evidence>
<dbReference type="PANTHER" id="PTHR43065">
    <property type="entry name" value="SENSOR HISTIDINE KINASE"/>
    <property type="match status" value="1"/>
</dbReference>
<sequence length="735" mass="79105">MGRTGAGLALAGTALLVAIAAEIVSGAAVVVASLAVAMLVFGGYLLALRGRHHLALRRGQGVAPIDWFAGTGDPVILTNLDGVILSRNPAAREAPGLLERATIYRLTREAYLNGVASEEAADGRTRVTALRYARNRLVWRTERLPGAARTLPPPQGETLDLPRLSREPDGAVRESNASAVALGLSAGELVRLFDDATERPEGVHFVAEGSRAVRVVPLPERGGCREVALVPIDAAEIAGLVPERFLEDLPVALARLEPDGRLTMANQAARQLLGPDAQPGANICALLEGLGLPIPERLADTMKGRALGRSEIARRMVDGKEVFLQIAFTRTVLEGQTSIFAVVSDATELKTLEQQFVQSQKMQAVGQLAGGVAHDFNNLLTAINGHCDLLLMRHDVADVEHGDLMQIRQNANRAAALVRQLLAFSRKQTLRPTVINLLDTLGELTHLLNRLLTDKVTLRIEHGCDLWPVRADERQIEQVIMNLVVNARDAMPRGGEVRITTRNARVEVDSLRDRAVILKGDYVVIEVADSGHGIPEGKLNKIFEPFYTTKQVGEGTGLGLSTAYGIIKQTGGFIFADSPEEQGAVFTIYLPAYEKGEAPLPPVAEARRPRDLTGRGLVLLVEDEDPVRSFAARALRLRGYTVAEAASGEEALEVLKDGGLHVDIMLSDVIMPGLDGPAWVREALKARPDAKVIFMSGYAEDSFVGGDGGVPGAGFLPKPFTLNELTEKVKDHLDV</sequence>
<dbReference type="Gene3D" id="3.30.450.20">
    <property type="entry name" value="PAS domain"/>
    <property type="match status" value="1"/>
</dbReference>
<dbReference type="EMBL" id="JACHFM010000002">
    <property type="protein sequence ID" value="MBB5221673.1"/>
    <property type="molecule type" value="Genomic_DNA"/>
</dbReference>
<dbReference type="Gene3D" id="1.10.287.130">
    <property type="match status" value="1"/>
</dbReference>
<comment type="catalytic activity">
    <reaction evidence="1">
        <text>ATP + protein L-histidine = ADP + protein N-phospho-L-histidine.</text>
        <dbReference type="EC" id="2.7.13.3"/>
    </reaction>
</comment>
<dbReference type="GO" id="GO:0000155">
    <property type="term" value="F:phosphorelay sensor kinase activity"/>
    <property type="evidence" value="ECO:0007669"/>
    <property type="project" value="InterPro"/>
</dbReference>
<evidence type="ECO:0000313" key="8">
    <source>
        <dbReference type="EMBL" id="MBB5221673.1"/>
    </source>
</evidence>
<dbReference type="Pfam" id="PF02518">
    <property type="entry name" value="HATPase_c"/>
    <property type="match status" value="1"/>
</dbReference>
<dbReference type="InterPro" id="IPR005467">
    <property type="entry name" value="His_kinase_dom"/>
</dbReference>
<dbReference type="InterPro" id="IPR035965">
    <property type="entry name" value="PAS-like_dom_sf"/>
</dbReference>
<dbReference type="Proteomes" id="UP000549457">
    <property type="component" value="Unassembled WGS sequence"/>
</dbReference>